<dbReference type="PROSITE" id="PS50082">
    <property type="entry name" value="WD_REPEATS_2"/>
    <property type="match status" value="4"/>
</dbReference>
<protein>
    <submittedName>
        <fullName evidence="10">Protein kinase</fullName>
    </submittedName>
</protein>
<dbReference type="Gene3D" id="3.30.40.10">
    <property type="entry name" value="Zinc/RING finger domain, C3HC4 (zinc finger)"/>
    <property type="match status" value="1"/>
</dbReference>
<feature type="coiled-coil region" evidence="7">
    <location>
        <begin position="270"/>
        <end position="297"/>
    </location>
</feature>
<dbReference type="CDD" id="cd00200">
    <property type="entry name" value="WD40"/>
    <property type="match status" value="1"/>
</dbReference>
<feature type="repeat" description="WD" evidence="6">
    <location>
        <begin position="565"/>
        <end position="616"/>
    </location>
</feature>
<sequence>MITQLIFWCYFDKSSPAEKKKKIFILKKTHHINIVQLRLVWVQSQNPVIKNSVRHLKKIRNQYKKSKDKMADEQSKSQVKSEAASSNSCFAKDWILQTNQAESVNHFTCLICKQIVNNPIEITCPQHEEMDECLIVGEDCLQHYLSESNNACPISPHEDCQHSKSRSLQWQVSALSVMCPREFKRNLQTSNGNGNGNGNEEEGQTKGKVICNFNGKIKELQNHLDNECPLRHSDCWFKSFGCNFTCFGNQLQEHLISDLRLHFDLVVQKVDLLQQVIQKTQNTVTQLQLENQMLKSQMRVDRTNRAEKPTDMSLKQSDDLPFQVLKQQEKSKKDIQKNDSNFKKMETEQKEKEKEKENDSAKLQSDILQSIKVRKTFDGHKSGIISIDCCNSNDDYILCSGSGTAKHMQTLSGHSDHVYCVKFSPYHFHHYYYSIICSASLDKTIRFWDTNTGRTLQTIKKHKEGVCDIAFSPFNNGRYFLISKKNAGMIGGAGYTICSGSWDMTIRLWDVETAKELIAFKGHENIVRSVKYSAIGGGANMICSGSEDYTIRLWDIRSKIQVQVFNGHTSTVTCAQYLPFKDRSASPFNGHNVICSTSWDNSIRFWDIRAAKQLHMIEGNAMDCAILSLTFSPFNAKIMDNTDDCKFTFYCGSQTGIIRLWG</sequence>
<dbReference type="SUPFAM" id="SSF49599">
    <property type="entry name" value="TRAF domain-like"/>
    <property type="match status" value="1"/>
</dbReference>
<dbReference type="PRINTS" id="PR00320">
    <property type="entry name" value="GPROTEINBRPT"/>
</dbReference>
<gene>
    <name evidence="10" type="ORF">RFI_12388</name>
</gene>
<dbReference type="Pfam" id="PF00400">
    <property type="entry name" value="WD40"/>
    <property type="match status" value="5"/>
</dbReference>
<reference evidence="10 11" key="1">
    <citation type="journal article" date="2013" name="Curr. Biol.">
        <title>The Genome of the Foraminiferan Reticulomyxa filosa.</title>
        <authorList>
            <person name="Glockner G."/>
            <person name="Hulsmann N."/>
            <person name="Schleicher M."/>
            <person name="Noegel A.A."/>
            <person name="Eichinger L."/>
            <person name="Gallinger C."/>
            <person name="Pawlowski J."/>
            <person name="Sierra R."/>
            <person name="Euteneuer U."/>
            <person name="Pillet L."/>
            <person name="Moustafa A."/>
            <person name="Platzer M."/>
            <person name="Groth M."/>
            <person name="Szafranski K."/>
            <person name="Schliwa M."/>
        </authorList>
    </citation>
    <scope>NUCLEOTIDE SEQUENCE [LARGE SCALE GENOMIC DNA]</scope>
</reference>
<keyword evidence="4" id="KW-0863">Zinc-finger</keyword>
<dbReference type="Proteomes" id="UP000023152">
    <property type="component" value="Unassembled WGS sequence"/>
</dbReference>
<evidence type="ECO:0000313" key="11">
    <source>
        <dbReference type="Proteomes" id="UP000023152"/>
    </source>
</evidence>
<dbReference type="InterPro" id="IPR015943">
    <property type="entry name" value="WD40/YVTN_repeat-like_dom_sf"/>
</dbReference>
<feature type="repeat" description="WD" evidence="6">
    <location>
        <begin position="411"/>
        <end position="458"/>
    </location>
</feature>
<dbReference type="GO" id="GO:0016301">
    <property type="term" value="F:kinase activity"/>
    <property type="evidence" value="ECO:0007669"/>
    <property type="project" value="UniProtKB-KW"/>
</dbReference>
<feature type="compositionally biased region" description="Basic and acidic residues" evidence="8">
    <location>
        <begin position="298"/>
        <end position="310"/>
    </location>
</feature>
<evidence type="ECO:0000256" key="2">
    <source>
        <dbReference type="ARBA" id="ARBA00022723"/>
    </source>
</evidence>
<feature type="region of interest" description="Disordered" evidence="8">
    <location>
        <begin position="298"/>
        <end position="363"/>
    </location>
</feature>
<dbReference type="InterPro" id="IPR036322">
    <property type="entry name" value="WD40_repeat_dom_sf"/>
</dbReference>
<evidence type="ECO:0000313" key="10">
    <source>
        <dbReference type="EMBL" id="ETO24770.1"/>
    </source>
</evidence>
<dbReference type="SUPFAM" id="SSF50978">
    <property type="entry name" value="WD40 repeat-like"/>
    <property type="match status" value="1"/>
</dbReference>
<comment type="caution">
    <text evidence="10">The sequence shown here is derived from an EMBL/GenBank/DDBJ whole genome shotgun (WGS) entry which is preliminary data.</text>
</comment>
<accession>X6NEL1</accession>
<evidence type="ECO:0000256" key="4">
    <source>
        <dbReference type="ARBA" id="ARBA00022771"/>
    </source>
</evidence>
<dbReference type="InterPro" id="IPR019775">
    <property type="entry name" value="WD40_repeat_CS"/>
</dbReference>
<dbReference type="Pfam" id="PF02176">
    <property type="entry name" value="zf-TRAF"/>
    <property type="match status" value="1"/>
</dbReference>
<evidence type="ECO:0000256" key="8">
    <source>
        <dbReference type="SAM" id="MobiDB-lite"/>
    </source>
</evidence>
<dbReference type="PANTHER" id="PTHR22847:SF637">
    <property type="entry name" value="WD REPEAT DOMAIN 5B"/>
    <property type="match status" value="1"/>
</dbReference>
<evidence type="ECO:0000256" key="3">
    <source>
        <dbReference type="ARBA" id="ARBA00022737"/>
    </source>
</evidence>
<keyword evidence="10" id="KW-0808">Transferase</keyword>
<feature type="repeat" description="WD" evidence="6">
    <location>
        <begin position="520"/>
        <end position="564"/>
    </location>
</feature>
<evidence type="ECO:0000256" key="6">
    <source>
        <dbReference type="PROSITE-ProRule" id="PRU00221"/>
    </source>
</evidence>
<feature type="domain" description="TRAF-type" evidence="9">
    <location>
        <begin position="218"/>
        <end position="254"/>
    </location>
</feature>
<evidence type="ECO:0000256" key="5">
    <source>
        <dbReference type="ARBA" id="ARBA00022833"/>
    </source>
</evidence>
<organism evidence="10 11">
    <name type="scientific">Reticulomyxa filosa</name>
    <dbReference type="NCBI Taxonomy" id="46433"/>
    <lineage>
        <taxon>Eukaryota</taxon>
        <taxon>Sar</taxon>
        <taxon>Rhizaria</taxon>
        <taxon>Retaria</taxon>
        <taxon>Foraminifera</taxon>
        <taxon>Monothalamids</taxon>
        <taxon>Reticulomyxidae</taxon>
        <taxon>Reticulomyxa</taxon>
    </lineage>
</organism>
<dbReference type="EMBL" id="ASPP01008973">
    <property type="protein sequence ID" value="ETO24770.1"/>
    <property type="molecule type" value="Genomic_DNA"/>
</dbReference>
<dbReference type="PANTHER" id="PTHR22847">
    <property type="entry name" value="WD40 REPEAT PROTEIN"/>
    <property type="match status" value="1"/>
</dbReference>
<dbReference type="InterPro" id="IPR001680">
    <property type="entry name" value="WD40_rpt"/>
</dbReference>
<dbReference type="InterPro" id="IPR013083">
    <property type="entry name" value="Znf_RING/FYVE/PHD"/>
</dbReference>
<keyword evidence="3" id="KW-0677">Repeat</keyword>
<keyword evidence="10" id="KW-0418">Kinase</keyword>
<keyword evidence="7" id="KW-0175">Coiled coil</keyword>
<dbReference type="SMART" id="SM00320">
    <property type="entry name" value="WD40"/>
    <property type="match status" value="5"/>
</dbReference>
<feature type="compositionally biased region" description="Basic and acidic residues" evidence="8">
    <location>
        <begin position="327"/>
        <end position="360"/>
    </location>
</feature>
<dbReference type="Gene3D" id="2.130.10.10">
    <property type="entry name" value="YVTN repeat-like/Quinoprotein amine dehydrogenase"/>
    <property type="match status" value="2"/>
</dbReference>
<evidence type="ECO:0000256" key="7">
    <source>
        <dbReference type="SAM" id="Coils"/>
    </source>
</evidence>
<dbReference type="PROSITE" id="PS50294">
    <property type="entry name" value="WD_REPEATS_REGION"/>
    <property type="match status" value="2"/>
</dbReference>
<evidence type="ECO:0000259" key="9">
    <source>
        <dbReference type="Pfam" id="PF02176"/>
    </source>
</evidence>
<feature type="repeat" description="WD" evidence="6">
    <location>
        <begin position="497"/>
        <end position="519"/>
    </location>
</feature>
<keyword evidence="2" id="KW-0479">Metal-binding</keyword>
<dbReference type="InterPro" id="IPR001293">
    <property type="entry name" value="Znf_TRAF"/>
</dbReference>
<dbReference type="PROSITE" id="PS00678">
    <property type="entry name" value="WD_REPEATS_1"/>
    <property type="match status" value="3"/>
</dbReference>
<dbReference type="AlphaFoldDB" id="X6NEL1"/>
<keyword evidence="5" id="KW-0862">Zinc</keyword>
<proteinExistence type="predicted"/>
<name>X6NEL1_RETFI</name>
<dbReference type="GO" id="GO:1990234">
    <property type="term" value="C:transferase complex"/>
    <property type="evidence" value="ECO:0007669"/>
    <property type="project" value="UniProtKB-ARBA"/>
</dbReference>
<dbReference type="GO" id="GO:0008270">
    <property type="term" value="F:zinc ion binding"/>
    <property type="evidence" value="ECO:0007669"/>
    <property type="project" value="UniProtKB-KW"/>
</dbReference>
<keyword evidence="11" id="KW-1185">Reference proteome</keyword>
<dbReference type="InterPro" id="IPR020472">
    <property type="entry name" value="WD40_PAC1"/>
</dbReference>
<evidence type="ECO:0000256" key="1">
    <source>
        <dbReference type="ARBA" id="ARBA00022574"/>
    </source>
</evidence>
<keyword evidence="1 6" id="KW-0853">WD repeat</keyword>